<dbReference type="PANTHER" id="PTHR45754:SF3">
    <property type="entry name" value="METHYLENETETRAHYDROFOLATE REDUCTASE (NADPH)"/>
    <property type="match status" value="1"/>
</dbReference>
<dbReference type="InterPro" id="IPR029041">
    <property type="entry name" value="FAD-linked_oxidoreductase-like"/>
</dbReference>
<dbReference type="InterPro" id="IPR003171">
    <property type="entry name" value="Mehydrof_redctse-like"/>
</dbReference>
<evidence type="ECO:0000256" key="2">
    <source>
        <dbReference type="ARBA" id="ARBA00004777"/>
    </source>
</evidence>
<protein>
    <recommendedName>
        <fullName evidence="8">Methylenetetrahydrofolate reductase</fullName>
    </recommendedName>
</protein>
<proteinExistence type="inferred from homology"/>
<organism evidence="9 10">
    <name type="scientific">Ferrimicrobium acidiphilum</name>
    <dbReference type="NCBI Taxonomy" id="121039"/>
    <lineage>
        <taxon>Bacteria</taxon>
        <taxon>Bacillati</taxon>
        <taxon>Actinomycetota</taxon>
        <taxon>Acidimicrobiia</taxon>
        <taxon>Acidimicrobiales</taxon>
        <taxon>Acidimicrobiaceae</taxon>
        <taxon>Ferrimicrobium</taxon>
    </lineage>
</organism>
<dbReference type="Pfam" id="PF02219">
    <property type="entry name" value="MTHFR"/>
    <property type="match status" value="1"/>
</dbReference>
<dbReference type="Proteomes" id="UP001560267">
    <property type="component" value="Unassembled WGS sequence"/>
</dbReference>
<dbReference type="PANTHER" id="PTHR45754">
    <property type="entry name" value="METHYLENETETRAHYDROFOLATE REDUCTASE"/>
    <property type="match status" value="1"/>
</dbReference>
<evidence type="ECO:0000256" key="1">
    <source>
        <dbReference type="ARBA" id="ARBA00001974"/>
    </source>
</evidence>
<evidence type="ECO:0000256" key="7">
    <source>
        <dbReference type="ARBA" id="ARBA00048628"/>
    </source>
</evidence>
<reference evidence="9 10" key="1">
    <citation type="submission" date="2024-07" db="EMBL/GenBank/DDBJ databases">
        <title>Draft Genome Sequence of Ferrimicrobium acidiphilum Strain YE2023, Isolated from a Pulp of Bioleach Reactor.</title>
        <authorList>
            <person name="Elkina Y.A."/>
            <person name="Bulaeva A.G."/>
            <person name="Beletsky A.V."/>
            <person name="Mardanov A.V."/>
        </authorList>
    </citation>
    <scope>NUCLEOTIDE SEQUENCE [LARGE SCALE GENOMIC DNA]</scope>
    <source>
        <strain evidence="9 10">YE2023</strain>
    </source>
</reference>
<comment type="catalytic activity">
    <reaction evidence="7">
        <text>(6S)-5-methyl-5,6,7,8-tetrahydrofolate + NAD(+) = (6R)-5,10-methylene-5,6,7,8-tetrahydrofolate + NADH + H(+)</text>
        <dbReference type="Rhea" id="RHEA:19821"/>
        <dbReference type="ChEBI" id="CHEBI:15378"/>
        <dbReference type="ChEBI" id="CHEBI:15636"/>
        <dbReference type="ChEBI" id="CHEBI:18608"/>
        <dbReference type="ChEBI" id="CHEBI:57540"/>
        <dbReference type="ChEBI" id="CHEBI:57945"/>
        <dbReference type="EC" id="1.5.1.54"/>
    </reaction>
    <physiologicalReaction direction="right-to-left" evidence="7">
        <dbReference type="Rhea" id="RHEA:19823"/>
    </physiologicalReaction>
</comment>
<comment type="similarity">
    <text evidence="3 8">Belongs to the methylenetetrahydrofolate reductase family.</text>
</comment>
<comment type="cofactor">
    <cofactor evidence="1 8">
        <name>FAD</name>
        <dbReference type="ChEBI" id="CHEBI:57692"/>
    </cofactor>
</comment>
<gene>
    <name evidence="9" type="ORF">AB6A68_08420</name>
</gene>
<evidence type="ECO:0000256" key="3">
    <source>
        <dbReference type="ARBA" id="ARBA00006743"/>
    </source>
</evidence>
<dbReference type="EMBL" id="JBFSHR010000027">
    <property type="protein sequence ID" value="MEX6429860.1"/>
    <property type="molecule type" value="Genomic_DNA"/>
</dbReference>
<evidence type="ECO:0000313" key="9">
    <source>
        <dbReference type="EMBL" id="MEX6429860.1"/>
    </source>
</evidence>
<dbReference type="Gene3D" id="3.20.20.220">
    <property type="match status" value="1"/>
</dbReference>
<evidence type="ECO:0000313" key="10">
    <source>
        <dbReference type="Proteomes" id="UP001560267"/>
    </source>
</evidence>
<comment type="pathway">
    <text evidence="2 8">One-carbon metabolism; tetrahydrofolate interconversion.</text>
</comment>
<dbReference type="CDD" id="cd00537">
    <property type="entry name" value="MTHFR"/>
    <property type="match status" value="1"/>
</dbReference>
<dbReference type="SUPFAM" id="SSF51730">
    <property type="entry name" value="FAD-linked oxidoreductase"/>
    <property type="match status" value="1"/>
</dbReference>
<evidence type="ECO:0000256" key="6">
    <source>
        <dbReference type="ARBA" id="ARBA00023002"/>
    </source>
</evidence>
<evidence type="ECO:0000256" key="5">
    <source>
        <dbReference type="ARBA" id="ARBA00022827"/>
    </source>
</evidence>
<keyword evidence="4 8" id="KW-0285">Flavoprotein</keyword>
<evidence type="ECO:0000256" key="4">
    <source>
        <dbReference type="ARBA" id="ARBA00022630"/>
    </source>
</evidence>
<keyword evidence="10" id="KW-1185">Reference proteome</keyword>
<comment type="caution">
    <text evidence="9">The sequence shown here is derived from an EMBL/GenBank/DDBJ whole genome shotgun (WGS) entry which is preliminary data.</text>
</comment>
<dbReference type="RefSeq" id="WP_298404439.1">
    <property type="nucleotide sequence ID" value="NZ_JBFSHR010000027.1"/>
</dbReference>
<accession>A0ABV3Y3J6</accession>
<evidence type="ECO:0000256" key="8">
    <source>
        <dbReference type="RuleBase" id="RU003862"/>
    </source>
</evidence>
<sequence>MAKCNLLEQRAGCVRSVEVWPARSDRQAERLRELIAVLQSVDPDFVTVTYGAMGSSRARSLALIEELVALGFDVVAHLACLGNSRDELVDLIHRYRSLGVCGVLALRGDPPLESTTGFGASELHHASELVELIRQESDLPVIVALHPDGHPDSTDIASDRNFAAEKLGNADLGLTQFFFDYASFVGLQSDMMARGVATPIVPGLMVPSSPKQLLRMTEIAGIQPPPYFASADWDLDNGLDRFRALALDGALTLARRALEDGARGVHLFSMNSAQVTAEFFARL</sequence>
<keyword evidence="5 8" id="KW-0274">FAD</keyword>
<keyword evidence="6 8" id="KW-0560">Oxidoreductase</keyword>
<name>A0ABV3Y3J6_9ACTN</name>